<dbReference type="EMBL" id="CAAALY010002701">
    <property type="protein sequence ID" value="VEL07899.1"/>
    <property type="molecule type" value="Genomic_DNA"/>
</dbReference>
<accession>A0A3S5AY14</accession>
<protein>
    <submittedName>
        <fullName evidence="1">Uncharacterized protein</fullName>
    </submittedName>
</protein>
<evidence type="ECO:0000313" key="1">
    <source>
        <dbReference type="EMBL" id="VEL07899.1"/>
    </source>
</evidence>
<dbReference type="InterPro" id="IPR015943">
    <property type="entry name" value="WD40/YVTN_repeat-like_dom_sf"/>
</dbReference>
<dbReference type="SMART" id="SM00320">
    <property type="entry name" value="WD40"/>
    <property type="match status" value="1"/>
</dbReference>
<proteinExistence type="predicted"/>
<dbReference type="OrthoDB" id="242910at2759"/>
<reference evidence="1" key="1">
    <citation type="submission" date="2018-11" db="EMBL/GenBank/DDBJ databases">
        <authorList>
            <consortium name="Pathogen Informatics"/>
        </authorList>
    </citation>
    <scope>NUCLEOTIDE SEQUENCE</scope>
</reference>
<gene>
    <name evidence="1" type="ORF">PXEA_LOCUS1339</name>
</gene>
<dbReference type="SUPFAM" id="SSF50998">
    <property type="entry name" value="Quinoprotein alcohol dehydrogenase-like"/>
    <property type="match status" value="1"/>
</dbReference>
<organism evidence="1 2">
    <name type="scientific">Protopolystoma xenopodis</name>
    <dbReference type="NCBI Taxonomy" id="117903"/>
    <lineage>
        <taxon>Eukaryota</taxon>
        <taxon>Metazoa</taxon>
        <taxon>Spiralia</taxon>
        <taxon>Lophotrochozoa</taxon>
        <taxon>Platyhelminthes</taxon>
        <taxon>Monogenea</taxon>
        <taxon>Polyopisthocotylea</taxon>
        <taxon>Polystomatidea</taxon>
        <taxon>Polystomatidae</taxon>
        <taxon>Protopolystoma</taxon>
    </lineage>
</organism>
<dbReference type="Proteomes" id="UP000784294">
    <property type="component" value="Unassembled WGS sequence"/>
</dbReference>
<dbReference type="AlphaFoldDB" id="A0A3S5AY14"/>
<keyword evidence="2" id="KW-1185">Reference proteome</keyword>
<dbReference type="Gene3D" id="2.130.10.10">
    <property type="entry name" value="YVTN repeat-like/Quinoprotein amine dehydrogenase"/>
    <property type="match status" value="1"/>
</dbReference>
<name>A0A3S5AY14_9PLAT</name>
<dbReference type="InterPro" id="IPR011047">
    <property type="entry name" value="Quinoprotein_ADH-like_sf"/>
</dbReference>
<evidence type="ECO:0000313" key="2">
    <source>
        <dbReference type="Proteomes" id="UP000784294"/>
    </source>
</evidence>
<dbReference type="Pfam" id="PF00400">
    <property type="entry name" value="WD40"/>
    <property type="match status" value="1"/>
</dbReference>
<comment type="caution">
    <text evidence="1">The sequence shown here is derived from an EMBL/GenBank/DDBJ whole genome shotgun (WGS) entry which is preliminary data.</text>
</comment>
<dbReference type="InterPro" id="IPR001680">
    <property type="entry name" value="WD40_rpt"/>
</dbReference>
<sequence length="488" mass="51569">MRHRFLVGHLALPPVHSHTGIHLARGFSFFDHPIHTNSSQTNAVPSTISAASINPVPGSVAISSNKFSHISATGDGMTCSIGFNSPKQGATTRKPTENISELRLQHEKTPSALTLSSLASNLLLKGGGLQLAICSISLNNGPYMDFMNNSDPDMGGEEINGPTQPAGACLLAALTNLSTKPLSVAPISLSNRQATVALPSDLTPDTALLTVLPAAGATAVAVATTVAAVTRATCPQGTQDAELPGQLGDPSNLSSTVPMVAGLGWAQETAYCPKGQLVVHLHEHKPGMLSLAVHPSGRLLASCSSGDGLVKLWDCGHQLNQQYQSAVHLLGKTHLPACGHIASGSLFGATSILRQAGLSEGTNIFGFSPNASIGYGGASIAWSRLITSLKTDYSVPLHARQLLRQYQPHQNSTQHQPTGPRATEMASNRFLPTRAARTYAANFENCHFQGGELKGCRVGLKINHLLMLLHIDKFIKNGERARRITWES</sequence>